<dbReference type="EMBL" id="JAFDVH010000019">
    <property type="protein sequence ID" value="KAG7459699.1"/>
    <property type="molecule type" value="Genomic_DNA"/>
</dbReference>
<evidence type="ECO:0000313" key="1">
    <source>
        <dbReference type="EMBL" id="KAG7459699.1"/>
    </source>
</evidence>
<gene>
    <name evidence="1" type="ORF">MATL_G00213460</name>
</gene>
<comment type="caution">
    <text evidence="1">The sequence shown here is derived from an EMBL/GenBank/DDBJ whole genome shotgun (WGS) entry which is preliminary data.</text>
</comment>
<evidence type="ECO:0000313" key="2">
    <source>
        <dbReference type="Proteomes" id="UP001046870"/>
    </source>
</evidence>
<sequence>MKEGEISANRSCEPKLSVMTQPQLGDITDLGAAGLGLMMGAAGGYVLGTTTSAEEEAMESLINDTRITNTTQGAFVHSYADTPVFLSLSTL</sequence>
<name>A0A9D3SXP8_MEGAT</name>
<dbReference type="AlphaFoldDB" id="A0A9D3SXP8"/>
<organism evidence="1 2">
    <name type="scientific">Megalops atlanticus</name>
    <name type="common">Tarpon</name>
    <name type="synonym">Clupea gigantea</name>
    <dbReference type="NCBI Taxonomy" id="7932"/>
    <lineage>
        <taxon>Eukaryota</taxon>
        <taxon>Metazoa</taxon>
        <taxon>Chordata</taxon>
        <taxon>Craniata</taxon>
        <taxon>Vertebrata</taxon>
        <taxon>Euteleostomi</taxon>
        <taxon>Actinopterygii</taxon>
        <taxon>Neopterygii</taxon>
        <taxon>Teleostei</taxon>
        <taxon>Elopiformes</taxon>
        <taxon>Megalopidae</taxon>
        <taxon>Megalops</taxon>
    </lineage>
</organism>
<keyword evidence="2" id="KW-1185">Reference proteome</keyword>
<dbReference type="Proteomes" id="UP001046870">
    <property type="component" value="Chromosome 19"/>
</dbReference>
<reference evidence="1" key="1">
    <citation type="submission" date="2021-01" db="EMBL/GenBank/DDBJ databases">
        <authorList>
            <person name="Zahm M."/>
            <person name="Roques C."/>
            <person name="Cabau C."/>
            <person name="Klopp C."/>
            <person name="Donnadieu C."/>
            <person name="Jouanno E."/>
            <person name="Lampietro C."/>
            <person name="Louis A."/>
            <person name="Herpin A."/>
            <person name="Echchiki A."/>
            <person name="Berthelot C."/>
            <person name="Parey E."/>
            <person name="Roest-Crollius H."/>
            <person name="Braasch I."/>
            <person name="Postlethwait J."/>
            <person name="Bobe J."/>
            <person name="Montfort J."/>
            <person name="Bouchez O."/>
            <person name="Begum T."/>
            <person name="Mejri S."/>
            <person name="Adams A."/>
            <person name="Chen W.-J."/>
            <person name="Guiguen Y."/>
        </authorList>
    </citation>
    <scope>NUCLEOTIDE SEQUENCE</scope>
    <source>
        <strain evidence="1">YG-15Mar2019-1</strain>
        <tissue evidence="1">Brain</tissue>
    </source>
</reference>
<protein>
    <submittedName>
        <fullName evidence="1">Uncharacterized protein</fullName>
    </submittedName>
</protein>
<accession>A0A9D3SXP8</accession>
<proteinExistence type="predicted"/>